<dbReference type="PROSITE" id="PS51257">
    <property type="entry name" value="PROKAR_LIPOPROTEIN"/>
    <property type="match status" value="1"/>
</dbReference>
<dbReference type="Proteomes" id="UP001165297">
    <property type="component" value="Unassembled WGS sequence"/>
</dbReference>
<feature type="chain" id="PRO_5045915020" evidence="1">
    <location>
        <begin position="18"/>
        <end position="178"/>
    </location>
</feature>
<sequence>MKTLFFLLLLTATAACSPVRVESTSQTPGVDFSAYKTYNFLDVTARNEDAFTAGGTGVEQLKQAVARELERRGYQRADAPDLWVNIGVVSRQKVQTRETNIQEAPIYIGQRRYKWQREQVPVRTYAEGTATVDIVDAARQERVWQGVAASALTDDPEKLAARINEGVATMFEQYPVRP</sequence>
<keyword evidence="4" id="KW-1185">Reference proteome</keyword>
<reference evidence="3" key="1">
    <citation type="submission" date="2021-10" db="EMBL/GenBank/DDBJ databases">
        <authorList>
            <person name="Dean J.D."/>
            <person name="Kim M.K."/>
            <person name="Newey C.N."/>
            <person name="Stoker T.S."/>
            <person name="Thompson D.W."/>
            <person name="Grose J.H."/>
        </authorList>
    </citation>
    <scope>NUCLEOTIDE SEQUENCE</scope>
    <source>
        <strain evidence="3">BT635</strain>
    </source>
</reference>
<dbReference type="Pfam" id="PF13590">
    <property type="entry name" value="DUF4136"/>
    <property type="match status" value="1"/>
</dbReference>
<organism evidence="3 4">
    <name type="scientific">Hymenobacter nitidus</name>
    <dbReference type="NCBI Taxonomy" id="2880929"/>
    <lineage>
        <taxon>Bacteria</taxon>
        <taxon>Pseudomonadati</taxon>
        <taxon>Bacteroidota</taxon>
        <taxon>Cytophagia</taxon>
        <taxon>Cytophagales</taxon>
        <taxon>Hymenobacteraceae</taxon>
        <taxon>Hymenobacter</taxon>
    </lineage>
</organism>
<feature type="domain" description="DUF4136" evidence="2">
    <location>
        <begin position="24"/>
        <end position="175"/>
    </location>
</feature>
<dbReference type="RefSeq" id="WP_226184593.1">
    <property type="nucleotide sequence ID" value="NZ_JAJADQ010000003.1"/>
</dbReference>
<evidence type="ECO:0000313" key="3">
    <source>
        <dbReference type="EMBL" id="MCB2377530.1"/>
    </source>
</evidence>
<feature type="signal peptide" evidence="1">
    <location>
        <begin position="1"/>
        <end position="17"/>
    </location>
</feature>
<dbReference type="Gene3D" id="3.30.160.670">
    <property type="match status" value="1"/>
</dbReference>
<evidence type="ECO:0000259" key="2">
    <source>
        <dbReference type="Pfam" id="PF13590"/>
    </source>
</evidence>
<evidence type="ECO:0000313" key="4">
    <source>
        <dbReference type="Proteomes" id="UP001165297"/>
    </source>
</evidence>
<gene>
    <name evidence="3" type="ORF">LGH70_08050</name>
</gene>
<accession>A0ABS8AAW7</accession>
<name>A0ABS8AAW7_9BACT</name>
<dbReference type="EMBL" id="JAJADQ010000003">
    <property type="protein sequence ID" value="MCB2377530.1"/>
    <property type="molecule type" value="Genomic_DNA"/>
</dbReference>
<comment type="caution">
    <text evidence="3">The sequence shown here is derived from an EMBL/GenBank/DDBJ whole genome shotgun (WGS) entry which is preliminary data.</text>
</comment>
<evidence type="ECO:0000256" key="1">
    <source>
        <dbReference type="SAM" id="SignalP"/>
    </source>
</evidence>
<protein>
    <submittedName>
        <fullName evidence="3">DUF4136 domain-containing protein</fullName>
    </submittedName>
</protein>
<keyword evidence="1" id="KW-0732">Signal</keyword>
<proteinExistence type="predicted"/>
<dbReference type="InterPro" id="IPR025411">
    <property type="entry name" value="DUF4136"/>
</dbReference>